<dbReference type="RefSeq" id="WP_042553810.1">
    <property type="nucleotide sequence ID" value="NZ_JXQW01000025.1"/>
</dbReference>
<dbReference type="InterPro" id="IPR013325">
    <property type="entry name" value="RNA_pol_sigma_r2"/>
</dbReference>
<dbReference type="InterPro" id="IPR013324">
    <property type="entry name" value="RNA_pol_sigma_r3/r4-like"/>
</dbReference>
<dbReference type="PANTHER" id="PTHR43133">
    <property type="entry name" value="RNA POLYMERASE ECF-TYPE SIGMA FACTO"/>
    <property type="match status" value="1"/>
</dbReference>
<evidence type="ECO:0000313" key="8">
    <source>
        <dbReference type="Proteomes" id="UP000032068"/>
    </source>
</evidence>
<dbReference type="GO" id="GO:0006352">
    <property type="term" value="P:DNA-templated transcription initiation"/>
    <property type="evidence" value="ECO:0007669"/>
    <property type="project" value="InterPro"/>
</dbReference>
<dbReference type="PANTHER" id="PTHR43133:SF62">
    <property type="entry name" value="RNA POLYMERASE SIGMA FACTOR SIGZ"/>
    <property type="match status" value="1"/>
</dbReference>
<dbReference type="AlphaFoldDB" id="A0A0D0KMQ3"/>
<dbReference type="OrthoDB" id="9784272at2"/>
<dbReference type="SUPFAM" id="SSF88659">
    <property type="entry name" value="Sigma3 and sigma4 domains of RNA polymerase sigma factors"/>
    <property type="match status" value="1"/>
</dbReference>
<comment type="similarity">
    <text evidence="1">Belongs to the sigma-70 factor family. ECF subfamily.</text>
</comment>
<keyword evidence="2" id="KW-0805">Transcription regulation</keyword>
<evidence type="ECO:0000256" key="4">
    <source>
        <dbReference type="ARBA" id="ARBA00023163"/>
    </source>
</evidence>
<dbReference type="SUPFAM" id="SSF88946">
    <property type="entry name" value="Sigma2 domain of RNA polymerase sigma factors"/>
    <property type="match status" value="1"/>
</dbReference>
<dbReference type="InterPro" id="IPR013249">
    <property type="entry name" value="RNA_pol_sigma70_r4_t2"/>
</dbReference>
<evidence type="ECO:0000313" key="7">
    <source>
        <dbReference type="EMBL" id="KIQ00825.1"/>
    </source>
</evidence>
<name>A0A0D0KMQ3_9PSED</name>
<dbReference type="Gene3D" id="1.10.10.10">
    <property type="entry name" value="Winged helix-like DNA-binding domain superfamily/Winged helix DNA-binding domain"/>
    <property type="match status" value="1"/>
</dbReference>
<reference evidence="7 8" key="1">
    <citation type="submission" date="2014-12" db="EMBL/GenBank/DDBJ databases">
        <title>16Stimator: statistical estimation of ribosomal gene copy numbers from draft genome assemblies.</title>
        <authorList>
            <person name="Perisin M.A."/>
            <person name="Vetter M."/>
            <person name="Gilbert J.A."/>
            <person name="Bergelson J."/>
        </authorList>
    </citation>
    <scope>NUCLEOTIDE SEQUENCE [LARGE SCALE GENOMIC DNA]</scope>
    <source>
        <strain evidence="7 8">MEJ086</strain>
    </source>
</reference>
<accession>A0A0D0KMQ3</accession>
<evidence type="ECO:0000256" key="1">
    <source>
        <dbReference type="ARBA" id="ARBA00010641"/>
    </source>
</evidence>
<evidence type="ECO:0000256" key="2">
    <source>
        <dbReference type="ARBA" id="ARBA00023015"/>
    </source>
</evidence>
<evidence type="ECO:0000259" key="5">
    <source>
        <dbReference type="Pfam" id="PF04542"/>
    </source>
</evidence>
<dbReference type="GO" id="GO:0016987">
    <property type="term" value="F:sigma factor activity"/>
    <property type="evidence" value="ECO:0007669"/>
    <property type="project" value="UniProtKB-KW"/>
</dbReference>
<feature type="domain" description="RNA polymerase sigma-70 region 2" evidence="5">
    <location>
        <begin position="26"/>
        <end position="95"/>
    </location>
</feature>
<keyword evidence="3" id="KW-0731">Sigma factor</keyword>
<comment type="caution">
    <text evidence="7">The sequence shown here is derived from an EMBL/GenBank/DDBJ whole genome shotgun (WGS) entry which is preliminary data.</text>
</comment>
<organism evidence="7 8">
    <name type="scientific">Pseudomonas fulva</name>
    <dbReference type="NCBI Taxonomy" id="47880"/>
    <lineage>
        <taxon>Bacteria</taxon>
        <taxon>Pseudomonadati</taxon>
        <taxon>Pseudomonadota</taxon>
        <taxon>Gammaproteobacteria</taxon>
        <taxon>Pseudomonadales</taxon>
        <taxon>Pseudomonadaceae</taxon>
        <taxon>Pseudomonas</taxon>
    </lineage>
</organism>
<dbReference type="InterPro" id="IPR039425">
    <property type="entry name" value="RNA_pol_sigma-70-like"/>
</dbReference>
<dbReference type="Proteomes" id="UP000032068">
    <property type="component" value="Unassembled WGS sequence"/>
</dbReference>
<feature type="domain" description="RNA polymerase sigma factor 70 region 4 type 2" evidence="6">
    <location>
        <begin position="126"/>
        <end position="176"/>
    </location>
</feature>
<dbReference type="InterPro" id="IPR036388">
    <property type="entry name" value="WH-like_DNA-bd_sf"/>
</dbReference>
<evidence type="ECO:0000256" key="3">
    <source>
        <dbReference type="ARBA" id="ARBA00023082"/>
    </source>
</evidence>
<proteinExistence type="inferred from homology"/>
<dbReference type="InterPro" id="IPR014284">
    <property type="entry name" value="RNA_pol_sigma-70_dom"/>
</dbReference>
<evidence type="ECO:0000259" key="6">
    <source>
        <dbReference type="Pfam" id="PF08281"/>
    </source>
</evidence>
<sequence>MSDPMFDYEKTLEACARSDERAFQALYRQEASQMLGLAISLLGQRDSAEDCLHDAFVQIWRNAGRFQRSLGSGRAWIYSILRYRALNQLRQRSRTVALADDIADHLIDDSPSAAQQHEQQSDKRHLRACLQKLERPRRHPVLLAFYRGLTHEQIAERLTTPLGTIKGRIRSGLRALQECLQR</sequence>
<gene>
    <name evidence="7" type="ORF">RU08_10785</name>
</gene>
<dbReference type="Gene3D" id="1.10.1740.10">
    <property type="match status" value="1"/>
</dbReference>
<dbReference type="Pfam" id="PF08281">
    <property type="entry name" value="Sigma70_r4_2"/>
    <property type="match status" value="1"/>
</dbReference>
<dbReference type="GO" id="GO:0003677">
    <property type="term" value="F:DNA binding"/>
    <property type="evidence" value="ECO:0007669"/>
    <property type="project" value="InterPro"/>
</dbReference>
<dbReference type="Pfam" id="PF04542">
    <property type="entry name" value="Sigma70_r2"/>
    <property type="match status" value="1"/>
</dbReference>
<dbReference type="InterPro" id="IPR007627">
    <property type="entry name" value="RNA_pol_sigma70_r2"/>
</dbReference>
<dbReference type="NCBIfam" id="TIGR02937">
    <property type="entry name" value="sigma70-ECF"/>
    <property type="match status" value="1"/>
</dbReference>
<keyword evidence="4" id="KW-0804">Transcription</keyword>
<protein>
    <submittedName>
        <fullName evidence="7">RNA polymerase sigma factor</fullName>
    </submittedName>
</protein>
<dbReference type="EMBL" id="JXQW01000025">
    <property type="protein sequence ID" value="KIQ00825.1"/>
    <property type="molecule type" value="Genomic_DNA"/>
</dbReference>